<comment type="subcellular location">
    <subcellularLocation>
        <location evidence="2">Cytoplasm</location>
    </subcellularLocation>
    <subcellularLocation>
        <location evidence="1">Endomembrane system</location>
    </subcellularLocation>
</comment>
<protein>
    <submittedName>
        <fullName evidence="9">Calpain-A-like</fullName>
    </submittedName>
</protein>
<dbReference type="PROSITE" id="PS00018">
    <property type="entry name" value="EF_HAND_1"/>
    <property type="match status" value="1"/>
</dbReference>
<evidence type="ECO:0000256" key="7">
    <source>
        <dbReference type="ARBA" id="ARBA00023136"/>
    </source>
</evidence>
<proteinExistence type="predicted"/>
<keyword evidence="3" id="KW-0963">Cytoplasm</keyword>
<sequence length="94" mass="10452">MYDTDEDGALDTMELRQALHSAGYAINNHILSFLVLRYGHDGFINFDDFIGCAVKLRCMIVAAKDDVLLNNCCVTIFLQDKASNRDLHVAANAD</sequence>
<dbReference type="GO" id="GO:0005737">
    <property type="term" value="C:cytoplasm"/>
    <property type="evidence" value="ECO:0007669"/>
    <property type="project" value="UniProtKB-SubCell"/>
</dbReference>
<keyword evidence="10" id="KW-1185">Reference proteome</keyword>
<evidence type="ECO:0000256" key="4">
    <source>
        <dbReference type="ARBA" id="ARBA00022723"/>
    </source>
</evidence>
<dbReference type="PANTHER" id="PTHR46735">
    <property type="entry name" value="CALPAIN, SMALL SUBUNIT 1 A-RELATED"/>
    <property type="match status" value="1"/>
</dbReference>
<dbReference type="InterPro" id="IPR018247">
    <property type="entry name" value="EF_Hand_1_Ca_BS"/>
</dbReference>
<dbReference type="InterPro" id="IPR002048">
    <property type="entry name" value="EF_hand_dom"/>
</dbReference>
<dbReference type="GO" id="GO:0012505">
    <property type="term" value="C:endomembrane system"/>
    <property type="evidence" value="ECO:0007669"/>
    <property type="project" value="UniProtKB-SubCell"/>
</dbReference>
<name>A0A1V9XD19_9ACAR</name>
<dbReference type="Gene3D" id="1.10.238.10">
    <property type="entry name" value="EF-hand"/>
    <property type="match status" value="1"/>
</dbReference>
<dbReference type="STRING" id="418985.A0A1V9XD19"/>
<keyword evidence="5" id="KW-0677">Repeat</keyword>
<dbReference type="AlphaFoldDB" id="A0A1V9XD19"/>
<evidence type="ECO:0000313" key="9">
    <source>
        <dbReference type="EMBL" id="OQR71326.1"/>
    </source>
</evidence>
<evidence type="ECO:0000256" key="2">
    <source>
        <dbReference type="ARBA" id="ARBA00004496"/>
    </source>
</evidence>
<evidence type="ECO:0000256" key="1">
    <source>
        <dbReference type="ARBA" id="ARBA00004308"/>
    </source>
</evidence>
<feature type="domain" description="EF-hand" evidence="8">
    <location>
        <begin position="1"/>
        <end position="25"/>
    </location>
</feature>
<keyword evidence="7" id="KW-0472">Membrane</keyword>
<evidence type="ECO:0000256" key="5">
    <source>
        <dbReference type="ARBA" id="ARBA00022737"/>
    </source>
</evidence>
<dbReference type="PROSITE" id="PS50222">
    <property type="entry name" value="EF_HAND_2"/>
    <property type="match status" value="1"/>
</dbReference>
<keyword evidence="4" id="KW-0479">Metal-binding</keyword>
<dbReference type="InterPro" id="IPR011992">
    <property type="entry name" value="EF-hand-dom_pair"/>
</dbReference>
<dbReference type="SUPFAM" id="SSF47473">
    <property type="entry name" value="EF-hand"/>
    <property type="match status" value="1"/>
</dbReference>
<reference evidence="9 10" key="1">
    <citation type="journal article" date="2017" name="Gigascience">
        <title>Draft genome of the honey bee ectoparasitic mite, Tropilaelaps mercedesae, is shaped by the parasitic life history.</title>
        <authorList>
            <person name="Dong X."/>
            <person name="Armstrong S.D."/>
            <person name="Xia D."/>
            <person name="Makepeace B.L."/>
            <person name="Darby A.C."/>
            <person name="Kadowaki T."/>
        </authorList>
    </citation>
    <scope>NUCLEOTIDE SEQUENCE [LARGE SCALE GENOMIC DNA]</scope>
    <source>
        <strain evidence="9">Wuxi-XJTLU</strain>
    </source>
</reference>
<dbReference type="OrthoDB" id="6414465at2759"/>
<accession>A0A1V9XD19</accession>
<organism evidence="9 10">
    <name type="scientific">Tropilaelaps mercedesae</name>
    <dbReference type="NCBI Taxonomy" id="418985"/>
    <lineage>
        <taxon>Eukaryota</taxon>
        <taxon>Metazoa</taxon>
        <taxon>Ecdysozoa</taxon>
        <taxon>Arthropoda</taxon>
        <taxon>Chelicerata</taxon>
        <taxon>Arachnida</taxon>
        <taxon>Acari</taxon>
        <taxon>Parasitiformes</taxon>
        <taxon>Mesostigmata</taxon>
        <taxon>Gamasina</taxon>
        <taxon>Dermanyssoidea</taxon>
        <taxon>Laelapidae</taxon>
        <taxon>Tropilaelaps</taxon>
    </lineage>
</organism>
<comment type="caution">
    <text evidence="9">The sequence shown here is derived from an EMBL/GenBank/DDBJ whole genome shotgun (WGS) entry which is preliminary data.</text>
</comment>
<keyword evidence="6" id="KW-0106">Calcium</keyword>
<evidence type="ECO:0000259" key="8">
    <source>
        <dbReference type="PROSITE" id="PS50222"/>
    </source>
</evidence>
<dbReference type="PANTHER" id="PTHR46735:SF3">
    <property type="entry name" value="CALPAIN SMALL SUBUNIT 1-RELATED"/>
    <property type="match status" value="1"/>
</dbReference>
<evidence type="ECO:0000256" key="3">
    <source>
        <dbReference type="ARBA" id="ARBA00022490"/>
    </source>
</evidence>
<dbReference type="EMBL" id="MNPL01014861">
    <property type="protein sequence ID" value="OQR71326.1"/>
    <property type="molecule type" value="Genomic_DNA"/>
</dbReference>
<dbReference type="InParanoid" id="A0A1V9XD19"/>
<evidence type="ECO:0000313" key="10">
    <source>
        <dbReference type="Proteomes" id="UP000192247"/>
    </source>
</evidence>
<dbReference type="GO" id="GO:0005509">
    <property type="term" value="F:calcium ion binding"/>
    <property type="evidence" value="ECO:0007669"/>
    <property type="project" value="InterPro"/>
</dbReference>
<evidence type="ECO:0000256" key="6">
    <source>
        <dbReference type="ARBA" id="ARBA00022837"/>
    </source>
</evidence>
<gene>
    <name evidence="9" type="ORF">BIW11_11069</name>
</gene>
<dbReference type="Proteomes" id="UP000192247">
    <property type="component" value="Unassembled WGS sequence"/>
</dbReference>